<organism evidence="2 3">
    <name type="scientific">Apiotrichum porosum</name>
    <dbReference type="NCBI Taxonomy" id="105984"/>
    <lineage>
        <taxon>Eukaryota</taxon>
        <taxon>Fungi</taxon>
        <taxon>Dikarya</taxon>
        <taxon>Basidiomycota</taxon>
        <taxon>Agaricomycotina</taxon>
        <taxon>Tremellomycetes</taxon>
        <taxon>Trichosporonales</taxon>
        <taxon>Trichosporonaceae</taxon>
        <taxon>Apiotrichum</taxon>
    </lineage>
</organism>
<gene>
    <name evidence="2" type="ORF">EHS24_007718</name>
</gene>
<sequence>MDPGRVASQATVSSFNEHHYRRHLYMTPRIDPLAALPEPVILRGIFPHLTTKEIFLVCRTSKTMYRLLDNDAFWMARTAVDFPNCPAFLLETKHSRPGWCRRVYLGLRHPRPFIWGIKAALTNPHAEPLEAPQPADPFKHATWGWMDTPCEVTSGFPVHATDNGVHTFYEAISGIAMADSDSFIPWHQNSYEKDKGFLHSIDLVEWHACGHGFVARDSRGGLWGFGKLSTEGKLLSRPTAIPFPMPVADVTAGPTDVLVLDEDNSVFQLPNWDTALHEAGHNLYACRASGHGPLTPRITQLAVGHQYAACLMEQSRVCVWMTKGRQPHMDDWNFYIPRQAYEFTMGHLDKYEDSFLSSARMLPVIPSFDLEEEHLDHDSCAAGERIVKIACGREFIAALKQNGEVWVAYPQERVPTSWTWRYMPYFSGPDTTHLYVYDDVIATHSTPISISATHWTPSYLRFGWFDPDTSVRESFQPAAFTSLPVVDVALGHFHYSALTATGEVYTWGCNLSPNISVDHRNMVRRMTPVRQVPFVDQNGAPVFVYAITAGTRHAGALALGDNRIQIYAPPVKDVPEADAPRALRHKRTGSRSTLHRKFSSLSLSSQISWGTLPPANGAATPTRPARSDTADFIPKITSDQPNAVKVAPGNGNASPTKRSSFKGSSSVVKWLGGVFVADTSSASVTTARCGMCHTPYCLGMEHHNSLKLIKYDDGRVDPREVFLP</sequence>
<reference evidence="2 3" key="1">
    <citation type="submission" date="2018-11" db="EMBL/GenBank/DDBJ databases">
        <title>Genome sequence of Apiotrichum porosum DSM 27194.</title>
        <authorList>
            <person name="Aliyu H."/>
            <person name="Gorte O."/>
            <person name="Ochsenreither K."/>
        </authorList>
    </citation>
    <scope>NUCLEOTIDE SEQUENCE [LARGE SCALE GENOMIC DNA]</scope>
    <source>
        <strain evidence="2 3">DSM 27194</strain>
    </source>
</reference>
<feature type="region of interest" description="Disordered" evidence="1">
    <location>
        <begin position="643"/>
        <end position="662"/>
    </location>
</feature>
<name>A0A427XV37_9TREE</name>
<comment type="caution">
    <text evidence="2">The sequence shown here is derived from an EMBL/GenBank/DDBJ whole genome shotgun (WGS) entry which is preliminary data.</text>
</comment>
<dbReference type="PANTHER" id="PTHR45982:SF1">
    <property type="entry name" value="REGULATOR OF CHROMOSOME CONDENSATION"/>
    <property type="match status" value="1"/>
</dbReference>
<evidence type="ECO:0000313" key="3">
    <source>
        <dbReference type="Proteomes" id="UP000279236"/>
    </source>
</evidence>
<dbReference type="SUPFAM" id="SSF81383">
    <property type="entry name" value="F-box domain"/>
    <property type="match status" value="1"/>
</dbReference>
<dbReference type="AlphaFoldDB" id="A0A427XV37"/>
<evidence type="ECO:0008006" key="4">
    <source>
        <dbReference type="Google" id="ProtNLM"/>
    </source>
</evidence>
<dbReference type="InterPro" id="IPR009091">
    <property type="entry name" value="RCC1/BLIP-II"/>
</dbReference>
<dbReference type="InterPro" id="IPR051553">
    <property type="entry name" value="Ran_GTPase-activating"/>
</dbReference>
<dbReference type="OrthoDB" id="61110at2759"/>
<evidence type="ECO:0000256" key="1">
    <source>
        <dbReference type="SAM" id="MobiDB-lite"/>
    </source>
</evidence>
<dbReference type="EMBL" id="RSCE01000005">
    <property type="protein sequence ID" value="RSH82724.1"/>
    <property type="molecule type" value="Genomic_DNA"/>
</dbReference>
<dbReference type="Pfam" id="PF13540">
    <property type="entry name" value="RCC1_2"/>
    <property type="match status" value="1"/>
</dbReference>
<keyword evidence="3" id="KW-1185">Reference proteome</keyword>
<accession>A0A427XV37</accession>
<dbReference type="PANTHER" id="PTHR45982">
    <property type="entry name" value="REGULATOR OF CHROMOSOME CONDENSATION"/>
    <property type="match status" value="1"/>
</dbReference>
<proteinExistence type="predicted"/>
<evidence type="ECO:0000313" key="2">
    <source>
        <dbReference type="EMBL" id="RSH82724.1"/>
    </source>
</evidence>
<protein>
    <recommendedName>
        <fullName evidence="4">F-box domain-containing protein</fullName>
    </recommendedName>
</protein>
<dbReference type="GeneID" id="39592261"/>
<dbReference type="InterPro" id="IPR036047">
    <property type="entry name" value="F-box-like_dom_sf"/>
</dbReference>
<dbReference type="Proteomes" id="UP000279236">
    <property type="component" value="Unassembled WGS sequence"/>
</dbReference>
<dbReference type="RefSeq" id="XP_028476956.1">
    <property type="nucleotide sequence ID" value="XM_028623063.1"/>
</dbReference>
<dbReference type="STRING" id="105984.A0A427XV37"/>
<dbReference type="Gene3D" id="2.130.10.30">
    <property type="entry name" value="Regulator of chromosome condensation 1/beta-lactamase-inhibitor protein II"/>
    <property type="match status" value="2"/>
</dbReference>
<feature type="compositionally biased region" description="Polar residues" evidence="1">
    <location>
        <begin position="651"/>
        <end position="662"/>
    </location>
</feature>
<dbReference type="SUPFAM" id="SSF50985">
    <property type="entry name" value="RCC1/BLIP-II"/>
    <property type="match status" value="1"/>
</dbReference>